<name>A0ABD6F4Q3_9BILA</name>
<evidence type="ECO:0000313" key="3">
    <source>
        <dbReference type="Proteomes" id="UP001608902"/>
    </source>
</evidence>
<reference evidence="2 3" key="1">
    <citation type="submission" date="2024-08" db="EMBL/GenBank/DDBJ databases">
        <title>Gnathostoma spinigerum genome.</title>
        <authorList>
            <person name="Gonzalez-Bertolin B."/>
            <person name="Monzon S."/>
            <person name="Zaballos A."/>
            <person name="Jimenez P."/>
            <person name="Dekumyoy P."/>
            <person name="Varona S."/>
            <person name="Cuesta I."/>
            <person name="Sumanam S."/>
            <person name="Adisakwattana P."/>
            <person name="Gasser R.B."/>
            <person name="Hernandez-Gonzalez A."/>
            <person name="Young N.D."/>
            <person name="Perteguer M.J."/>
        </authorList>
    </citation>
    <scope>NUCLEOTIDE SEQUENCE [LARGE SCALE GENOMIC DNA]</scope>
    <source>
        <strain evidence="2">AL3</strain>
        <tissue evidence="2">Liver</tissue>
    </source>
</reference>
<evidence type="ECO:0000313" key="2">
    <source>
        <dbReference type="EMBL" id="MFH4984780.1"/>
    </source>
</evidence>
<feature type="region of interest" description="Disordered" evidence="1">
    <location>
        <begin position="1"/>
        <end position="36"/>
    </location>
</feature>
<organism evidence="2 3">
    <name type="scientific">Gnathostoma spinigerum</name>
    <dbReference type="NCBI Taxonomy" id="75299"/>
    <lineage>
        <taxon>Eukaryota</taxon>
        <taxon>Metazoa</taxon>
        <taxon>Ecdysozoa</taxon>
        <taxon>Nematoda</taxon>
        <taxon>Chromadorea</taxon>
        <taxon>Rhabditida</taxon>
        <taxon>Spirurina</taxon>
        <taxon>Gnathostomatomorpha</taxon>
        <taxon>Gnathostomatoidea</taxon>
        <taxon>Gnathostomatidae</taxon>
        <taxon>Gnathostoma</taxon>
    </lineage>
</organism>
<sequence>MGQMKELGTVRERQKTEKPRDLKEMEEPDELEGLEGLKEECGLAKEKGKQDMKLEVIEKMWESGLGGNGAGSGMDEEYE</sequence>
<evidence type="ECO:0000256" key="1">
    <source>
        <dbReference type="SAM" id="MobiDB-lite"/>
    </source>
</evidence>
<proteinExistence type="predicted"/>
<comment type="caution">
    <text evidence="2">The sequence shown here is derived from an EMBL/GenBank/DDBJ whole genome shotgun (WGS) entry which is preliminary data.</text>
</comment>
<dbReference type="Proteomes" id="UP001608902">
    <property type="component" value="Unassembled WGS sequence"/>
</dbReference>
<dbReference type="AlphaFoldDB" id="A0ABD6F4Q3"/>
<feature type="compositionally biased region" description="Basic and acidic residues" evidence="1">
    <location>
        <begin position="8"/>
        <end position="25"/>
    </location>
</feature>
<dbReference type="EMBL" id="JBGFUD010021122">
    <property type="protein sequence ID" value="MFH4984780.1"/>
    <property type="molecule type" value="Genomic_DNA"/>
</dbReference>
<gene>
    <name evidence="2" type="ORF">AB6A40_011489</name>
</gene>
<keyword evidence="3" id="KW-1185">Reference proteome</keyword>
<accession>A0ABD6F4Q3</accession>
<protein>
    <submittedName>
        <fullName evidence="2">Uncharacterized protein</fullName>
    </submittedName>
</protein>